<sequence>MRRTPLLALILLPATLGLAALRPQLAPSAPPSPTPLASVSPAPSLSPSPLSSPSALPPGAPTPSPSGAPLATPLSSPTPTPTPVPIELSPASALVPVGSSVQVAVGNTLGTVTLTGGNPQLANVTYNTNTEILTIAGLAPGSTSVTLTDSRGISATLPILVAYPAGTTPQNTLLIRVTGEPASASFVLKRVADAISANVTLRPGAQLVFSRSQIGIDAPLGVDDVLHLSVPVTLQGNNYIEVDSTVNLTVENIAAPRISPSSLMVSDFPERLTTDGVLFTAGLHRQAPSRFLYFHYNPPHSIARRIVLRATNTSPEPALLQFIDGRGGPSPNEMEAGHLSTKRFLVHLVTNEGKIVQIPGYGSVNLAEQDLPANAIVSDLLQLRVLNGGLIHLMLFAQRATDNPDTAPLSDTLLMGHHAHARGIYSIPDFTYSTQWSVEDPYLELAVGQVPLPNDLVGQALSGDYGVLQKFEINVVNPTRRAQTIAIYENPRGGSATGSYLIDRVLVQSHQVRAFTRYKLRGYVVPARGFLRIHITTIPDAGSSFPVRLILAPDDGSVPAGAPGSPVYVEAIR</sequence>
<protein>
    <submittedName>
        <fullName evidence="2">Uncharacterized protein</fullName>
    </submittedName>
</protein>
<accession>E6Q3L3</accession>
<dbReference type="EMBL" id="CABO01000024">
    <property type="protein sequence ID" value="CBI01774.1"/>
    <property type="molecule type" value="Genomic_DNA"/>
</dbReference>
<evidence type="ECO:0000256" key="1">
    <source>
        <dbReference type="SAM" id="MobiDB-lite"/>
    </source>
</evidence>
<dbReference type="AlphaFoldDB" id="E6Q3L3"/>
<comment type="caution">
    <text evidence="2">The sequence shown here is derived from an EMBL/GenBank/DDBJ whole genome shotgun (WGS) entry which is preliminary data.</text>
</comment>
<organism evidence="2">
    <name type="scientific">mine drainage metagenome</name>
    <dbReference type="NCBI Taxonomy" id="410659"/>
    <lineage>
        <taxon>unclassified sequences</taxon>
        <taxon>metagenomes</taxon>
        <taxon>ecological metagenomes</taxon>
    </lineage>
</organism>
<evidence type="ECO:0000313" key="2">
    <source>
        <dbReference type="EMBL" id="CBI01774.1"/>
    </source>
</evidence>
<proteinExistence type="predicted"/>
<feature type="region of interest" description="Disordered" evidence="1">
    <location>
        <begin position="27"/>
        <end position="87"/>
    </location>
</feature>
<gene>
    <name evidence="2" type="ORF">CARN4_0765</name>
</gene>
<feature type="compositionally biased region" description="Low complexity" evidence="1">
    <location>
        <begin position="35"/>
        <end position="54"/>
    </location>
</feature>
<name>E6Q3L3_9ZZZZ</name>
<feature type="compositionally biased region" description="Pro residues" evidence="1">
    <location>
        <begin position="55"/>
        <end position="66"/>
    </location>
</feature>
<reference evidence="2" key="1">
    <citation type="submission" date="2009-10" db="EMBL/GenBank/DDBJ databases">
        <title>Diversity of trophic interactions inside an arsenic-rich microbial ecosystem.</title>
        <authorList>
            <person name="Bertin P.N."/>
            <person name="Heinrich-Salmeron A."/>
            <person name="Pelletier E."/>
            <person name="Goulhen-Chollet F."/>
            <person name="Arsene-Ploetze F."/>
            <person name="Gallien S."/>
            <person name="Calteau A."/>
            <person name="Vallenet D."/>
            <person name="Casiot C."/>
            <person name="Chane-Woon-Ming B."/>
            <person name="Giloteaux L."/>
            <person name="Barakat M."/>
            <person name="Bonnefoy V."/>
            <person name="Bruneel O."/>
            <person name="Chandler M."/>
            <person name="Cleiss J."/>
            <person name="Duran R."/>
            <person name="Elbaz-Poulichet F."/>
            <person name="Fonknechten N."/>
            <person name="Lauga B."/>
            <person name="Mornico D."/>
            <person name="Ortet P."/>
            <person name="Schaeffer C."/>
            <person name="Siguier P."/>
            <person name="Alexander Thil Smith A."/>
            <person name="Van Dorsselaer A."/>
            <person name="Weissenbach J."/>
            <person name="Medigue C."/>
            <person name="Le Paslier D."/>
        </authorList>
    </citation>
    <scope>NUCLEOTIDE SEQUENCE</scope>
</reference>